<organism evidence="2">
    <name type="scientific">Cacopsylla melanoneura</name>
    <dbReference type="NCBI Taxonomy" id="428564"/>
    <lineage>
        <taxon>Eukaryota</taxon>
        <taxon>Metazoa</taxon>
        <taxon>Ecdysozoa</taxon>
        <taxon>Arthropoda</taxon>
        <taxon>Hexapoda</taxon>
        <taxon>Insecta</taxon>
        <taxon>Pterygota</taxon>
        <taxon>Neoptera</taxon>
        <taxon>Paraneoptera</taxon>
        <taxon>Hemiptera</taxon>
        <taxon>Sternorrhyncha</taxon>
        <taxon>Psylloidea</taxon>
        <taxon>Psyllidae</taxon>
        <taxon>Psyllinae</taxon>
        <taxon>Cacopsylla</taxon>
    </lineage>
</organism>
<proteinExistence type="predicted"/>
<keyword evidence="1" id="KW-0472">Membrane</keyword>
<keyword evidence="1" id="KW-0812">Transmembrane</keyword>
<protein>
    <submittedName>
        <fullName evidence="2">Uncharacterized protein</fullName>
    </submittedName>
</protein>
<accession>A0A8D8XHR5</accession>
<keyword evidence="1" id="KW-1133">Transmembrane helix</keyword>
<feature type="transmembrane region" description="Helical" evidence="1">
    <location>
        <begin position="7"/>
        <end position="26"/>
    </location>
</feature>
<dbReference type="AlphaFoldDB" id="A0A8D8XHR5"/>
<name>A0A8D8XHR5_9HEMI</name>
<evidence type="ECO:0000313" key="2">
    <source>
        <dbReference type="EMBL" id="CAG6695374.1"/>
    </source>
</evidence>
<dbReference type="EMBL" id="HBUF01323125">
    <property type="protein sequence ID" value="CAG6695374.1"/>
    <property type="molecule type" value="Transcribed_RNA"/>
</dbReference>
<reference evidence="2" key="1">
    <citation type="submission" date="2021-05" db="EMBL/GenBank/DDBJ databases">
        <authorList>
            <person name="Alioto T."/>
            <person name="Alioto T."/>
            <person name="Gomez Garrido J."/>
        </authorList>
    </citation>
    <scope>NUCLEOTIDE SEQUENCE</scope>
</reference>
<sequence length="99" mass="11544">MAVLNDIIRLLLVVIIGMIAAMVVPWPGHQFLNGFYNFIAQPYFRIPSKMNSVTCEMMFSYECVSVDNMHILKFFTLMFYYRVQSNDVFVGVRAVLGWY</sequence>
<evidence type="ECO:0000256" key="1">
    <source>
        <dbReference type="SAM" id="Phobius"/>
    </source>
</evidence>